<protein>
    <submittedName>
        <fullName evidence="2">Uncharacterized protein</fullName>
    </submittedName>
</protein>
<evidence type="ECO:0000313" key="3">
    <source>
        <dbReference type="Proteomes" id="UP001479436"/>
    </source>
</evidence>
<accession>A0ABR2VNZ0</accession>
<feature type="chain" id="PRO_5047011311" evidence="1">
    <location>
        <begin position="22"/>
        <end position="90"/>
    </location>
</feature>
<comment type="caution">
    <text evidence="2">The sequence shown here is derived from an EMBL/GenBank/DDBJ whole genome shotgun (WGS) entry which is preliminary data.</text>
</comment>
<gene>
    <name evidence="2" type="ORF">K7432_014782</name>
</gene>
<dbReference type="Proteomes" id="UP001479436">
    <property type="component" value="Unassembled WGS sequence"/>
</dbReference>
<evidence type="ECO:0000313" key="2">
    <source>
        <dbReference type="EMBL" id="KAK9687467.1"/>
    </source>
</evidence>
<dbReference type="EMBL" id="JASJQH010008655">
    <property type="protein sequence ID" value="KAK9687467.1"/>
    <property type="molecule type" value="Genomic_DNA"/>
</dbReference>
<organism evidence="2 3">
    <name type="scientific">Basidiobolus ranarum</name>
    <dbReference type="NCBI Taxonomy" id="34480"/>
    <lineage>
        <taxon>Eukaryota</taxon>
        <taxon>Fungi</taxon>
        <taxon>Fungi incertae sedis</taxon>
        <taxon>Zoopagomycota</taxon>
        <taxon>Entomophthoromycotina</taxon>
        <taxon>Basidiobolomycetes</taxon>
        <taxon>Basidiobolales</taxon>
        <taxon>Basidiobolaceae</taxon>
        <taxon>Basidiobolus</taxon>
    </lineage>
</organism>
<feature type="signal peptide" evidence="1">
    <location>
        <begin position="1"/>
        <end position="21"/>
    </location>
</feature>
<sequence>MKFSTGLTAVALAIVATTAEAGYVVTKNHKGDSYLWTCPGNPVPTLQGLCAQNASTCTFKAPMSFTCTSLTTCNILSGTMIGQNCQPKKV</sequence>
<keyword evidence="3" id="KW-1185">Reference proteome</keyword>
<proteinExistence type="predicted"/>
<keyword evidence="1" id="KW-0732">Signal</keyword>
<reference evidence="2 3" key="1">
    <citation type="submission" date="2023-04" db="EMBL/GenBank/DDBJ databases">
        <title>Genome of Basidiobolus ranarum AG-B5.</title>
        <authorList>
            <person name="Stajich J.E."/>
            <person name="Carter-House D."/>
            <person name="Gryganskyi A."/>
        </authorList>
    </citation>
    <scope>NUCLEOTIDE SEQUENCE [LARGE SCALE GENOMIC DNA]</scope>
    <source>
        <strain evidence="2 3">AG-B5</strain>
    </source>
</reference>
<evidence type="ECO:0000256" key="1">
    <source>
        <dbReference type="SAM" id="SignalP"/>
    </source>
</evidence>
<name>A0ABR2VNZ0_9FUNG</name>